<dbReference type="AlphaFoldDB" id="A0A8V0ZB43"/>
<accession>A0A8V0ZB43</accession>
<dbReference type="Pfam" id="PF10178">
    <property type="entry name" value="PAC3"/>
    <property type="match status" value="1"/>
</dbReference>
<dbReference type="Ensembl" id="ENSGALT00010047526.1">
    <property type="protein sequence ID" value="ENSGALP00010028138.1"/>
    <property type="gene ID" value="ENSGALG00010019690.1"/>
</dbReference>
<dbReference type="PANTHER" id="PTHR31051">
    <property type="entry name" value="PROTEASOME ASSEMBLY CHAPERONE 3"/>
    <property type="match status" value="1"/>
</dbReference>
<reference evidence="2" key="1">
    <citation type="submission" date="2020-11" db="EMBL/GenBank/DDBJ databases">
        <title>Gallus gallus (Chicken) genome, bGalGal1, GRCg7b, maternal haplotype autosomes + Z &amp; W.</title>
        <authorList>
            <person name="Warren W."/>
            <person name="Formenti G."/>
            <person name="Fedrigo O."/>
            <person name="Haase B."/>
            <person name="Mountcastle J."/>
            <person name="Balacco J."/>
            <person name="Tracey A."/>
            <person name="Schneider V."/>
            <person name="Okimoto R."/>
            <person name="Cheng H."/>
            <person name="Hawken R."/>
            <person name="Howe K."/>
            <person name="Jarvis E.D."/>
        </authorList>
    </citation>
    <scope>NUCLEOTIDE SEQUENCE [LARGE SCALE GENOMIC DNA]</scope>
    <source>
        <strain evidence="2">Broiler</strain>
    </source>
</reference>
<dbReference type="PANTHER" id="PTHR31051:SF1">
    <property type="entry name" value="PROTEASOME ASSEMBLY CHAPERONE 3"/>
    <property type="match status" value="1"/>
</dbReference>
<sequence length="116" mass="11966">MAASPVVTSKRRQEAVRGVRTEVVCTAFSNAVLVVVTQYGKMGTLVYVDPDTVGDNVGRPSLSTKVLLGKDEVGAAARRRGTEGRGSAVGGAVRAARGPARESPPLSGVCAAVKWV</sequence>
<protein>
    <recommendedName>
        <fullName evidence="4">Proteasome assembly chaperone 3</fullName>
    </recommendedName>
</protein>
<organism evidence="2 3">
    <name type="scientific">Gallus gallus</name>
    <name type="common">Chicken</name>
    <dbReference type="NCBI Taxonomy" id="9031"/>
    <lineage>
        <taxon>Eukaryota</taxon>
        <taxon>Metazoa</taxon>
        <taxon>Chordata</taxon>
        <taxon>Craniata</taxon>
        <taxon>Vertebrata</taxon>
        <taxon>Euteleostomi</taxon>
        <taxon>Archelosauria</taxon>
        <taxon>Archosauria</taxon>
        <taxon>Dinosauria</taxon>
        <taxon>Saurischia</taxon>
        <taxon>Theropoda</taxon>
        <taxon>Coelurosauria</taxon>
        <taxon>Aves</taxon>
        <taxon>Neognathae</taxon>
        <taxon>Galloanserae</taxon>
        <taxon>Galliformes</taxon>
        <taxon>Phasianidae</taxon>
        <taxon>Phasianinae</taxon>
        <taxon>Gallus</taxon>
    </lineage>
</organism>
<dbReference type="Gene3D" id="3.30.230.90">
    <property type="match status" value="1"/>
</dbReference>
<dbReference type="Proteomes" id="UP000000539">
    <property type="component" value="Chromosome 14"/>
</dbReference>
<name>A0A8V0ZB43_CHICK</name>
<evidence type="ECO:0000256" key="1">
    <source>
        <dbReference type="SAM" id="MobiDB-lite"/>
    </source>
</evidence>
<dbReference type="GO" id="GO:0043248">
    <property type="term" value="P:proteasome assembly"/>
    <property type="evidence" value="ECO:0007669"/>
    <property type="project" value="InterPro"/>
</dbReference>
<feature type="region of interest" description="Disordered" evidence="1">
    <location>
        <begin position="77"/>
        <end position="105"/>
    </location>
</feature>
<dbReference type="InterPro" id="IPR053720">
    <property type="entry name" value="Psm_Assembly_Chaperone"/>
</dbReference>
<evidence type="ECO:0000313" key="3">
    <source>
        <dbReference type="Proteomes" id="UP000000539"/>
    </source>
</evidence>
<dbReference type="GeneTree" id="ENSGT00980000202694"/>
<reference evidence="2" key="3">
    <citation type="submission" date="2025-09" db="UniProtKB">
        <authorList>
            <consortium name="Ensembl"/>
        </authorList>
    </citation>
    <scope>IDENTIFICATION</scope>
    <source>
        <strain evidence="2">broiler</strain>
    </source>
</reference>
<proteinExistence type="predicted"/>
<dbReference type="InterPro" id="IPR018788">
    <property type="entry name" value="Proteasome_assmbl_chp_3"/>
</dbReference>
<evidence type="ECO:0008006" key="4">
    <source>
        <dbReference type="Google" id="ProtNLM"/>
    </source>
</evidence>
<keyword evidence="3" id="KW-1185">Reference proteome</keyword>
<evidence type="ECO:0000313" key="2">
    <source>
        <dbReference type="Ensembl" id="ENSGALP00010028138.1"/>
    </source>
</evidence>
<reference evidence="2" key="2">
    <citation type="submission" date="2025-08" db="UniProtKB">
        <authorList>
            <consortium name="Ensembl"/>
        </authorList>
    </citation>
    <scope>IDENTIFICATION</scope>
    <source>
        <strain evidence="2">broiler</strain>
    </source>
</reference>